<reference evidence="1 2" key="1">
    <citation type="submission" date="2021-06" db="EMBL/GenBank/DDBJ databases">
        <authorList>
            <person name="Palmer J.M."/>
        </authorList>
    </citation>
    <scope>NUCLEOTIDE SEQUENCE [LARGE SCALE GENOMIC DNA]</scope>
    <source>
        <strain evidence="1 2">GA_2019</strain>
        <tissue evidence="1">Muscle</tissue>
    </source>
</reference>
<dbReference type="Proteomes" id="UP001476798">
    <property type="component" value="Unassembled WGS sequence"/>
</dbReference>
<accession>A0ABV0PM98</accession>
<organism evidence="1 2">
    <name type="scientific">Goodea atripinnis</name>
    <dbReference type="NCBI Taxonomy" id="208336"/>
    <lineage>
        <taxon>Eukaryota</taxon>
        <taxon>Metazoa</taxon>
        <taxon>Chordata</taxon>
        <taxon>Craniata</taxon>
        <taxon>Vertebrata</taxon>
        <taxon>Euteleostomi</taxon>
        <taxon>Actinopterygii</taxon>
        <taxon>Neopterygii</taxon>
        <taxon>Teleostei</taxon>
        <taxon>Neoteleostei</taxon>
        <taxon>Acanthomorphata</taxon>
        <taxon>Ovalentaria</taxon>
        <taxon>Atherinomorphae</taxon>
        <taxon>Cyprinodontiformes</taxon>
        <taxon>Goodeidae</taxon>
        <taxon>Goodea</taxon>
    </lineage>
</organism>
<sequence length="152" mass="17124">MQPVLSHGEQQDPAIMHGSVRASIVNQAKALVMHFMAILHLQRSPSAHQHPRLLNQTRTVQPQSTVRTCSHLFNVTSYPLFPMTQRKSASQCHVTLEAAEQSTIGWSTYHQLQSNKEAEKRLPTPRIESHKVDSGYKVTGRMVSSLRSAEHH</sequence>
<gene>
    <name evidence="1" type="ORF">GOODEAATRI_009990</name>
</gene>
<dbReference type="EMBL" id="JAHRIO010080539">
    <property type="protein sequence ID" value="MEQ2184630.1"/>
    <property type="molecule type" value="Genomic_DNA"/>
</dbReference>
<evidence type="ECO:0000313" key="2">
    <source>
        <dbReference type="Proteomes" id="UP001476798"/>
    </source>
</evidence>
<proteinExistence type="predicted"/>
<name>A0ABV0PM98_9TELE</name>
<protein>
    <submittedName>
        <fullName evidence="1">Uncharacterized protein</fullName>
    </submittedName>
</protein>
<comment type="caution">
    <text evidence="1">The sequence shown here is derived from an EMBL/GenBank/DDBJ whole genome shotgun (WGS) entry which is preliminary data.</text>
</comment>
<evidence type="ECO:0000313" key="1">
    <source>
        <dbReference type="EMBL" id="MEQ2184630.1"/>
    </source>
</evidence>
<keyword evidence="2" id="KW-1185">Reference proteome</keyword>